<proteinExistence type="predicted"/>
<dbReference type="Proteomes" id="UP000053263">
    <property type="component" value="Unassembled WGS sequence"/>
</dbReference>
<evidence type="ECO:0000256" key="1">
    <source>
        <dbReference type="SAM" id="Coils"/>
    </source>
</evidence>
<sequence>MDFTSDDPELAKELVKLLGQELKTVRAQLRDAQQMARATPSTSVTEDHKDGALLHEIQALRAQNEDLRARSEYLERIAESKPMPFDEDAKHDLLQQLETSRLRADELCREKDEANGALEEALALSQQTEEALVLSQQKRRSAKDSRNEYKTALEEANSRIEEANSQINKANTRLEDTKTHI</sequence>
<dbReference type="OrthoDB" id="2879738at2759"/>
<dbReference type="AlphaFoldDB" id="A0A0C9TAF8"/>
<gene>
    <name evidence="3" type="ORF">PLICRDRAFT_338232</name>
</gene>
<protein>
    <submittedName>
        <fullName evidence="3">Uncharacterized protein</fullName>
    </submittedName>
</protein>
<dbReference type="EMBL" id="KN832568">
    <property type="protein sequence ID" value="KII85278.1"/>
    <property type="molecule type" value="Genomic_DNA"/>
</dbReference>
<keyword evidence="4" id="KW-1185">Reference proteome</keyword>
<evidence type="ECO:0000313" key="4">
    <source>
        <dbReference type="Proteomes" id="UP000053263"/>
    </source>
</evidence>
<evidence type="ECO:0000256" key="2">
    <source>
        <dbReference type="SAM" id="MobiDB-lite"/>
    </source>
</evidence>
<accession>A0A0C9TAF8</accession>
<reference evidence="3 4" key="1">
    <citation type="submission" date="2014-06" db="EMBL/GenBank/DDBJ databases">
        <title>Evolutionary Origins and Diversification of the Mycorrhizal Mutualists.</title>
        <authorList>
            <consortium name="DOE Joint Genome Institute"/>
            <consortium name="Mycorrhizal Genomics Consortium"/>
            <person name="Kohler A."/>
            <person name="Kuo A."/>
            <person name="Nagy L.G."/>
            <person name="Floudas D."/>
            <person name="Copeland A."/>
            <person name="Barry K.W."/>
            <person name="Cichocki N."/>
            <person name="Veneault-Fourrey C."/>
            <person name="LaButti K."/>
            <person name="Lindquist E.A."/>
            <person name="Lipzen A."/>
            <person name="Lundell T."/>
            <person name="Morin E."/>
            <person name="Murat C."/>
            <person name="Riley R."/>
            <person name="Ohm R."/>
            <person name="Sun H."/>
            <person name="Tunlid A."/>
            <person name="Henrissat B."/>
            <person name="Grigoriev I.V."/>
            <person name="Hibbett D.S."/>
            <person name="Martin F."/>
        </authorList>
    </citation>
    <scope>NUCLEOTIDE SEQUENCE [LARGE SCALE GENOMIC DNA]</scope>
    <source>
        <strain evidence="3 4">FD-325 SS-3</strain>
    </source>
</reference>
<evidence type="ECO:0000313" key="3">
    <source>
        <dbReference type="EMBL" id="KII85278.1"/>
    </source>
</evidence>
<organism evidence="3 4">
    <name type="scientific">Plicaturopsis crispa FD-325 SS-3</name>
    <dbReference type="NCBI Taxonomy" id="944288"/>
    <lineage>
        <taxon>Eukaryota</taxon>
        <taxon>Fungi</taxon>
        <taxon>Dikarya</taxon>
        <taxon>Basidiomycota</taxon>
        <taxon>Agaricomycotina</taxon>
        <taxon>Agaricomycetes</taxon>
        <taxon>Agaricomycetidae</taxon>
        <taxon>Amylocorticiales</taxon>
        <taxon>Amylocorticiaceae</taxon>
        <taxon>Plicatura</taxon>
        <taxon>Plicaturopsis crispa</taxon>
    </lineage>
</organism>
<keyword evidence="1" id="KW-0175">Coiled coil</keyword>
<dbReference type="HOGENOM" id="CLU_1489591_0_0_1"/>
<feature type="compositionally biased region" description="Basic and acidic residues" evidence="2">
    <location>
        <begin position="172"/>
        <end position="181"/>
    </location>
</feature>
<feature type="region of interest" description="Disordered" evidence="2">
    <location>
        <begin position="156"/>
        <end position="181"/>
    </location>
</feature>
<name>A0A0C9TAF8_PLICR</name>
<feature type="coiled-coil region" evidence="1">
    <location>
        <begin position="15"/>
        <end position="77"/>
    </location>
</feature>